<evidence type="ECO:0000313" key="3">
    <source>
        <dbReference type="Proteomes" id="UP000782610"/>
    </source>
</evidence>
<dbReference type="SUPFAM" id="SSF81301">
    <property type="entry name" value="Nucleotidyltransferase"/>
    <property type="match status" value="1"/>
</dbReference>
<organism evidence="2 3">
    <name type="scientific">Devosia nanyangense</name>
    <dbReference type="NCBI Taxonomy" id="1228055"/>
    <lineage>
        <taxon>Bacteria</taxon>
        <taxon>Pseudomonadati</taxon>
        <taxon>Pseudomonadota</taxon>
        <taxon>Alphaproteobacteria</taxon>
        <taxon>Hyphomicrobiales</taxon>
        <taxon>Devosiaceae</taxon>
        <taxon>Devosia</taxon>
    </lineage>
</organism>
<dbReference type="PANTHER" id="PTHR33933:SF3">
    <property type="entry name" value="PROTEIN ADENYLYLTRANSFERASE MJ0604-RELATED"/>
    <property type="match status" value="1"/>
</dbReference>
<dbReference type="InterPro" id="IPR052548">
    <property type="entry name" value="Type_VII_TA_antitoxin"/>
</dbReference>
<evidence type="ECO:0000313" key="2">
    <source>
        <dbReference type="EMBL" id="MBI4923596.1"/>
    </source>
</evidence>
<evidence type="ECO:0000259" key="1">
    <source>
        <dbReference type="Pfam" id="PF01909"/>
    </source>
</evidence>
<dbReference type="AlphaFoldDB" id="A0A933L4Q0"/>
<dbReference type="Proteomes" id="UP000782610">
    <property type="component" value="Unassembled WGS sequence"/>
</dbReference>
<name>A0A933L4Q0_9HYPH</name>
<dbReference type="InterPro" id="IPR043519">
    <property type="entry name" value="NT_sf"/>
</dbReference>
<proteinExistence type="predicted"/>
<dbReference type="PANTHER" id="PTHR33933">
    <property type="entry name" value="NUCLEOTIDYLTRANSFERASE"/>
    <property type="match status" value="1"/>
</dbReference>
<protein>
    <submittedName>
        <fullName evidence="2">Nucleotidyltransferase domain-containing protein</fullName>
    </submittedName>
</protein>
<sequence>MTLELADRQLEDVVSKRAAARLRAFRRDAERLLPGRVTEVVLFGSRARGEARRDSDYDVAVFVEGLEESWPTTRVLVEASYPHLVKGYYISPVALPSDFIARKEAALAYAIAREGIKVP</sequence>
<dbReference type="GO" id="GO:0016779">
    <property type="term" value="F:nucleotidyltransferase activity"/>
    <property type="evidence" value="ECO:0007669"/>
    <property type="project" value="InterPro"/>
</dbReference>
<reference evidence="2" key="1">
    <citation type="submission" date="2020-07" db="EMBL/GenBank/DDBJ databases">
        <title>Huge and variable diversity of episymbiotic CPR bacteria and DPANN archaea in groundwater ecosystems.</title>
        <authorList>
            <person name="He C.Y."/>
            <person name="Keren R."/>
            <person name="Whittaker M."/>
            <person name="Farag I.F."/>
            <person name="Doudna J."/>
            <person name="Cate J.H.D."/>
            <person name="Banfield J.F."/>
        </authorList>
    </citation>
    <scope>NUCLEOTIDE SEQUENCE</scope>
    <source>
        <strain evidence="2">NC_groundwater_1586_Pr3_B-0.1um_66_15</strain>
    </source>
</reference>
<dbReference type="EMBL" id="JACRAF010000059">
    <property type="protein sequence ID" value="MBI4923596.1"/>
    <property type="molecule type" value="Genomic_DNA"/>
</dbReference>
<dbReference type="CDD" id="cd05403">
    <property type="entry name" value="NT_KNTase_like"/>
    <property type="match status" value="1"/>
</dbReference>
<gene>
    <name evidence="2" type="ORF">HY834_17790</name>
</gene>
<comment type="caution">
    <text evidence="2">The sequence shown here is derived from an EMBL/GenBank/DDBJ whole genome shotgun (WGS) entry which is preliminary data.</text>
</comment>
<feature type="domain" description="Polymerase nucleotidyl transferase" evidence="1">
    <location>
        <begin position="23"/>
        <end position="67"/>
    </location>
</feature>
<accession>A0A933L4Q0</accession>
<dbReference type="Gene3D" id="3.30.460.10">
    <property type="entry name" value="Beta Polymerase, domain 2"/>
    <property type="match status" value="1"/>
</dbReference>
<dbReference type="InterPro" id="IPR002934">
    <property type="entry name" value="Polymerase_NTP_transf_dom"/>
</dbReference>
<dbReference type="Pfam" id="PF01909">
    <property type="entry name" value="NTP_transf_2"/>
    <property type="match status" value="1"/>
</dbReference>